<dbReference type="SUPFAM" id="SSF50022">
    <property type="entry name" value="ISP domain"/>
    <property type="match status" value="1"/>
</dbReference>
<evidence type="ECO:0000313" key="6">
    <source>
        <dbReference type="EMBL" id="ADK86397.1"/>
    </source>
</evidence>
<keyword evidence="4" id="KW-0411">Iron-sulfur</keyword>
<dbReference type="HOGENOM" id="CLU_1882311_0_0_7"/>
<dbReference type="AlphaFoldDB" id="E1QLG2"/>
<dbReference type="InterPro" id="IPR036922">
    <property type="entry name" value="Rieske_2Fe-2S_sf"/>
</dbReference>
<organism evidence="6 7">
    <name type="scientific">Desulfarculus baarsii (strain ATCC 33931 / DSM 2075 / LMG 7858 / VKM B-1802 / 2st14)</name>
    <dbReference type="NCBI Taxonomy" id="644282"/>
    <lineage>
        <taxon>Bacteria</taxon>
        <taxon>Pseudomonadati</taxon>
        <taxon>Thermodesulfobacteriota</taxon>
        <taxon>Desulfarculia</taxon>
        <taxon>Desulfarculales</taxon>
        <taxon>Desulfarculaceae</taxon>
        <taxon>Desulfarculus</taxon>
    </lineage>
</organism>
<keyword evidence="7" id="KW-1185">Reference proteome</keyword>
<dbReference type="eggNOG" id="COG4638">
    <property type="taxonomic scope" value="Bacteria"/>
</dbReference>
<proteinExistence type="predicted"/>
<evidence type="ECO:0000256" key="1">
    <source>
        <dbReference type="ARBA" id="ARBA00022714"/>
    </source>
</evidence>
<dbReference type="KEGG" id="dbr:Deba_3044"/>
<dbReference type="OrthoDB" id="165343at2"/>
<feature type="domain" description="Rieske" evidence="5">
    <location>
        <begin position="28"/>
        <end position="129"/>
    </location>
</feature>
<dbReference type="InterPro" id="IPR017941">
    <property type="entry name" value="Rieske_2Fe-2S"/>
</dbReference>
<dbReference type="Proteomes" id="UP000009047">
    <property type="component" value="Chromosome"/>
</dbReference>
<evidence type="ECO:0000256" key="4">
    <source>
        <dbReference type="ARBA" id="ARBA00023014"/>
    </source>
</evidence>
<dbReference type="RefSeq" id="WP_013259834.1">
    <property type="nucleotide sequence ID" value="NC_014365.1"/>
</dbReference>
<dbReference type="Pfam" id="PF00355">
    <property type="entry name" value="Rieske"/>
    <property type="match status" value="1"/>
</dbReference>
<reference evidence="6 7" key="1">
    <citation type="journal article" date="2010" name="Stand. Genomic Sci.">
        <title>Complete genome sequence of Desulfarculus baarsii type strain (2st14).</title>
        <authorList>
            <person name="Sun H."/>
            <person name="Spring S."/>
            <person name="Lapidus A."/>
            <person name="Davenport K."/>
            <person name="Del Rio T.G."/>
            <person name="Tice H."/>
            <person name="Nolan M."/>
            <person name="Copeland A."/>
            <person name="Cheng J.F."/>
            <person name="Lucas S."/>
            <person name="Tapia R."/>
            <person name="Goodwin L."/>
            <person name="Pitluck S."/>
            <person name="Ivanova N."/>
            <person name="Pagani I."/>
            <person name="Mavromatis K."/>
            <person name="Ovchinnikova G."/>
            <person name="Pati A."/>
            <person name="Chen A."/>
            <person name="Palaniappan K."/>
            <person name="Hauser L."/>
            <person name="Chang Y.J."/>
            <person name="Jeffries C.D."/>
            <person name="Detter J.C."/>
            <person name="Han C."/>
            <person name="Rohde M."/>
            <person name="Brambilla E."/>
            <person name="Goker M."/>
            <person name="Woyke T."/>
            <person name="Bristow J."/>
            <person name="Eisen J.A."/>
            <person name="Markowitz V."/>
            <person name="Hugenholtz P."/>
            <person name="Kyrpides N.C."/>
            <person name="Klenk H.P."/>
            <person name="Land M."/>
        </authorList>
    </citation>
    <scope>NUCLEOTIDE SEQUENCE [LARGE SCALE GENOMIC DNA]</scope>
    <source>
        <strain evidence="7">ATCC 33931 / DSM 2075 / LMG 7858 / VKM B-1802 / 2st14</strain>
    </source>
</reference>
<keyword evidence="1" id="KW-0001">2Fe-2S</keyword>
<sequence>MGVFARVFGLCQTRPPADAGCWSFDRDKVVVDLNRAPELAVSGGAVRLEGGGLPWRVLVFRDQDGVLRAVINRCAHAGRRLDPVAGGQALQCCSLGRSTFDVDGQRLGGPAKGGVRALAAVVDANFLAIDLA</sequence>
<evidence type="ECO:0000256" key="3">
    <source>
        <dbReference type="ARBA" id="ARBA00023004"/>
    </source>
</evidence>
<dbReference type="EMBL" id="CP002085">
    <property type="protein sequence ID" value="ADK86397.1"/>
    <property type="molecule type" value="Genomic_DNA"/>
</dbReference>
<dbReference type="STRING" id="644282.Deba_3044"/>
<dbReference type="GO" id="GO:0051537">
    <property type="term" value="F:2 iron, 2 sulfur cluster binding"/>
    <property type="evidence" value="ECO:0007669"/>
    <property type="project" value="UniProtKB-KW"/>
</dbReference>
<dbReference type="GO" id="GO:0046872">
    <property type="term" value="F:metal ion binding"/>
    <property type="evidence" value="ECO:0007669"/>
    <property type="project" value="UniProtKB-KW"/>
</dbReference>
<evidence type="ECO:0000313" key="7">
    <source>
        <dbReference type="Proteomes" id="UP000009047"/>
    </source>
</evidence>
<name>E1QLG2_DESB2</name>
<keyword evidence="3" id="KW-0408">Iron</keyword>
<dbReference type="Gene3D" id="2.102.10.10">
    <property type="entry name" value="Rieske [2Fe-2S] iron-sulphur domain"/>
    <property type="match status" value="1"/>
</dbReference>
<evidence type="ECO:0000259" key="5">
    <source>
        <dbReference type="PROSITE" id="PS51296"/>
    </source>
</evidence>
<keyword evidence="2" id="KW-0479">Metal-binding</keyword>
<dbReference type="PROSITE" id="PS51296">
    <property type="entry name" value="RIESKE"/>
    <property type="match status" value="1"/>
</dbReference>
<evidence type="ECO:0000256" key="2">
    <source>
        <dbReference type="ARBA" id="ARBA00022723"/>
    </source>
</evidence>
<protein>
    <submittedName>
        <fullName evidence="6">Rieske (2Fe-2S) iron-sulfur domain protein</fullName>
    </submittedName>
</protein>
<accession>E1QLG2</accession>
<gene>
    <name evidence="6" type="ordered locus">Deba_3044</name>
</gene>